<dbReference type="Proteomes" id="UP001565368">
    <property type="component" value="Unassembled WGS sequence"/>
</dbReference>
<dbReference type="Pfam" id="PF04082">
    <property type="entry name" value="Fungal_trans"/>
    <property type="match status" value="1"/>
</dbReference>
<feature type="region of interest" description="Disordered" evidence="3">
    <location>
        <begin position="178"/>
        <end position="198"/>
    </location>
</feature>
<feature type="compositionally biased region" description="Pro residues" evidence="3">
    <location>
        <begin position="11"/>
        <end position="21"/>
    </location>
</feature>
<keyword evidence="1" id="KW-0479">Metal-binding</keyword>
<feature type="region of interest" description="Disordered" evidence="3">
    <location>
        <begin position="224"/>
        <end position="258"/>
    </location>
</feature>
<keyword evidence="2" id="KW-0539">Nucleus</keyword>
<feature type="compositionally biased region" description="Basic and acidic residues" evidence="3">
    <location>
        <begin position="189"/>
        <end position="198"/>
    </location>
</feature>
<dbReference type="InterPro" id="IPR036864">
    <property type="entry name" value="Zn2-C6_fun-type_DNA-bd_sf"/>
</dbReference>
<organism evidence="5 6">
    <name type="scientific">Vanrija albida</name>
    <dbReference type="NCBI Taxonomy" id="181172"/>
    <lineage>
        <taxon>Eukaryota</taxon>
        <taxon>Fungi</taxon>
        <taxon>Dikarya</taxon>
        <taxon>Basidiomycota</taxon>
        <taxon>Agaricomycotina</taxon>
        <taxon>Tremellomycetes</taxon>
        <taxon>Trichosporonales</taxon>
        <taxon>Trichosporonaceae</taxon>
        <taxon>Vanrija</taxon>
    </lineage>
</organism>
<comment type="caution">
    <text evidence="5">The sequence shown here is derived from an EMBL/GenBank/DDBJ whole genome shotgun (WGS) entry which is preliminary data.</text>
</comment>
<dbReference type="EMBL" id="JBBXJM010000003">
    <property type="protein sequence ID" value="KAL1409934.1"/>
    <property type="molecule type" value="Genomic_DNA"/>
</dbReference>
<dbReference type="InterPro" id="IPR001138">
    <property type="entry name" value="Zn2Cys6_DnaBD"/>
</dbReference>
<dbReference type="SMART" id="SM00066">
    <property type="entry name" value="GAL4"/>
    <property type="match status" value="1"/>
</dbReference>
<dbReference type="SUPFAM" id="SSF57701">
    <property type="entry name" value="Zn2/Cys6 DNA-binding domain"/>
    <property type="match status" value="1"/>
</dbReference>
<dbReference type="InterPro" id="IPR007219">
    <property type="entry name" value="XnlR_reg_dom"/>
</dbReference>
<feature type="compositionally biased region" description="Polar residues" evidence="3">
    <location>
        <begin position="856"/>
        <end position="870"/>
    </location>
</feature>
<dbReference type="PANTHER" id="PTHR46910:SF1">
    <property type="entry name" value="MISCELLANEOUS ZN(II)2CYS6 TRANSCRIPTION FACTOR (EUROFUNG)-RELATED"/>
    <property type="match status" value="1"/>
</dbReference>
<dbReference type="SMART" id="SM00906">
    <property type="entry name" value="Fungal_trans"/>
    <property type="match status" value="1"/>
</dbReference>
<dbReference type="PANTHER" id="PTHR46910">
    <property type="entry name" value="TRANSCRIPTION FACTOR PDR1"/>
    <property type="match status" value="1"/>
</dbReference>
<evidence type="ECO:0000313" key="6">
    <source>
        <dbReference type="Proteomes" id="UP001565368"/>
    </source>
</evidence>
<evidence type="ECO:0000256" key="3">
    <source>
        <dbReference type="SAM" id="MobiDB-lite"/>
    </source>
</evidence>
<accession>A0ABR3Q5C9</accession>
<sequence length="957" mass="102700">MSGRPNLAGPSQPPLAPPPSIPSAAASAPPKAKRPRQSGPDSAAAAKATPSVMRASTSANPGPGDLSKVRAFAACRACRQKKIKCLPGPAAATSAGGTAACQQCTQSGTECEYQPTRDRAAYSRAYVQDLSGRVQALEALQARLLPLLSAYEGGSLPSLPVSTPKKWDAGNRSGVESVIGSAMHSPRSPRSDGGDSHEGEVMMMADERGNFRYIGSSNTLSLIDSFGGHQEGQHPALHRESIDGNEPKPNRGSPESHPYFGAVAGAGSIGSVFPGLEEAIFPPRADAEKMIDAYFVEVHPVLPVVNEHDFRRDFNTLMDKVELGDFSGLSGGFMSVVFAMFALGERVIVVGRAYRRECTKLREGRADDDTLLPGEAEAGVIWFERSQVLHFSTIREIDIHQVQCLTLQASFQAAVNAMPMSWLLASQALRIAMDIGLHRAAPRFKVSYAIKQLGSRCWWAIYGLERLISITLGRPLGCDDRDIDVAYPVEIDDAALHALGDAQAEDVGEIPPEPQESTMSGFVALTKLCKIAGRVSQVLYRPLNGRSVNDPSWATSQQKTFDKLDKMLRDWLEHEVPKKYKDPSPSRPVSLMSAVLSNAYFAVLITLHRNLLPSNPDFPRPKPVASSQSLAHCVDAARSVIHVAAQSRVMVPVSHHIAVFCQYLWSSSVILLLCEVRAKDQVVVDAVGAQIDSCRSSLRTLEPAWPGCRKLRELLGDVENRAKEVRAGAGLGRPAATNKKRKSSSTDSQDAKARRQSKASTGSASGTTVVPGEWKHPSSIRDRSYETSDARTPLQPPAAHFSAPAVPEHVSGGIDMPLPTFDLFDVGDMNFDGLEMLSGFTSNDPWNGETALAVPQHQTPQSQGQGNHVSPNGPGRMSFASAGSSGPTPPMSSMINTTTPSPSVSTGTAPPQNQPTWFNGASLDSAQTPTVEISEMWAQIAGTSFDWEADPTVPFNI</sequence>
<feature type="region of interest" description="Disordered" evidence="3">
    <location>
        <begin position="855"/>
        <end position="917"/>
    </location>
</feature>
<feature type="compositionally biased region" description="Low complexity" evidence="3">
    <location>
        <begin position="878"/>
        <end position="911"/>
    </location>
</feature>
<keyword evidence="6" id="KW-1185">Reference proteome</keyword>
<dbReference type="GeneID" id="95984976"/>
<proteinExistence type="predicted"/>
<feature type="domain" description="Zn(2)-C6 fungal-type" evidence="4">
    <location>
        <begin position="74"/>
        <end position="113"/>
    </location>
</feature>
<feature type="region of interest" description="Disordered" evidence="3">
    <location>
        <begin position="725"/>
        <end position="804"/>
    </location>
</feature>
<dbReference type="PROSITE" id="PS50048">
    <property type="entry name" value="ZN2_CY6_FUNGAL_2"/>
    <property type="match status" value="1"/>
</dbReference>
<evidence type="ECO:0000313" key="5">
    <source>
        <dbReference type="EMBL" id="KAL1409934.1"/>
    </source>
</evidence>
<reference evidence="5 6" key="1">
    <citation type="submission" date="2023-08" db="EMBL/GenBank/DDBJ databases">
        <title>Annotated Genome Sequence of Vanrija albida AlHP1.</title>
        <authorList>
            <person name="Herzog R."/>
        </authorList>
    </citation>
    <scope>NUCLEOTIDE SEQUENCE [LARGE SCALE GENOMIC DNA]</scope>
    <source>
        <strain evidence="5 6">AlHP1</strain>
    </source>
</reference>
<dbReference type="CDD" id="cd12148">
    <property type="entry name" value="fungal_TF_MHR"/>
    <property type="match status" value="1"/>
</dbReference>
<name>A0ABR3Q5C9_9TREE</name>
<gene>
    <name evidence="5" type="ORF">Q8F55_003933</name>
</gene>
<evidence type="ECO:0000256" key="1">
    <source>
        <dbReference type="ARBA" id="ARBA00022723"/>
    </source>
</evidence>
<feature type="region of interest" description="Disordered" evidence="3">
    <location>
        <begin position="1"/>
        <end position="66"/>
    </location>
</feature>
<dbReference type="CDD" id="cd00067">
    <property type="entry name" value="GAL4"/>
    <property type="match status" value="1"/>
</dbReference>
<dbReference type="Gene3D" id="4.10.240.10">
    <property type="entry name" value="Zn(2)-C6 fungal-type DNA-binding domain"/>
    <property type="match status" value="1"/>
</dbReference>
<feature type="compositionally biased region" description="Basic and acidic residues" evidence="3">
    <location>
        <begin position="773"/>
        <end position="789"/>
    </location>
</feature>
<dbReference type="InterPro" id="IPR050987">
    <property type="entry name" value="AtrR-like"/>
</dbReference>
<evidence type="ECO:0000256" key="2">
    <source>
        <dbReference type="ARBA" id="ARBA00023242"/>
    </source>
</evidence>
<evidence type="ECO:0000259" key="4">
    <source>
        <dbReference type="PROSITE" id="PS50048"/>
    </source>
</evidence>
<protein>
    <recommendedName>
        <fullName evidence="4">Zn(2)-C6 fungal-type domain-containing protein</fullName>
    </recommendedName>
</protein>
<feature type="compositionally biased region" description="Low complexity" evidence="3">
    <location>
        <begin position="759"/>
        <end position="770"/>
    </location>
</feature>
<dbReference type="RefSeq" id="XP_069209878.1">
    <property type="nucleotide sequence ID" value="XM_069352460.1"/>
</dbReference>
<feature type="compositionally biased region" description="Basic and acidic residues" evidence="3">
    <location>
        <begin position="237"/>
        <end position="249"/>
    </location>
</feature>